<gene>
    <name evidence="1" type="ORF">HPB49_002987</name>
</gene>
<accession>A0ACB8CV06</accession>
<dbReference type="EMBL" id="CM023473">
    <property type="protein sequence ID" value="KAH7952963.1"/>
    <property type="molecule type" value="Genomic_DNA"/>
</dbReference>
<dbReference type="Proteomes" id="UP000821865">
    <property type="component" value="Chromosome 4"/>
</dbReference>
<name>A0ACB8CV06_DERSI</name>
<proteinExistence type="predicted"/>
<reference evidence="1" key="1">
    <citation type="submission" date="2020-05" db="EMBL/GenBank/DDBJ databases">
        <title>Large-scale comparative analyses of tick genomes elucidate their genetic diversity and vector capacities.</title>
        <authorList>
            <person name="Jia N."/>
            <person name="Wang J."/>
            <person name="Shi W."/>
            <person name="Du L."/>
            <person name="Sun Y."/>
            <person name="Zhan W."/>
            <person name="Jiang J."/>
            <person name="Wang Q."/>
            <person name="Zhang B."/>
            <person name="Ji P."/>
            <person name="Sakyi L.B."/>
            <person name="Cui X."/>
            <person name="Yuan T."/>
            <person name="Jiang B."/>
            <person name="Yang W."/>
            <person name="Lam T.T.-Y."/>
            <person name="Chang Q."/>
            <person name="Ding S."/>
            <person name="Wang X."/>
            <person name="Zhu J."/>
            <person name="Ruan X."/>
            <person name="Zhao L."/>
            <person name="Wei J."/>
            <person name="Que T."/>
            <person name="Du C."/>
            <person name="Cheng J."/>
            <person name="Dai P."/>
            <person name="Han X."/>
            <person name="Huang E."/>
            <person name="Gao Y."/>
            <person name="Liu J."/>
            <person name="Shao H."/>
            <person name="Ye R."/>
            <person name="Li L."/>
            <person name="Wei W."/>
            <person name="Wang X."/>
            <person name="Wang C."/>
            <person name="Yang T."/>
            <person name="Huo Q."/>
            <person name="Li W."/>
            <person name="Guo W."/>
            <person name="Chen H."/>
            <person name="Zhou L."/>
            <person name="Ni X."/>
            <person name="Tian J."/>
            <person name="Zhou Y."/>
            <person name="Sheng Y."/>
            <person name="Liu T."/>
            <person name="Pan Y."/>
            <person name="Xia L."/>
            <person name="Li J."/>
            <person name="Zhao F."/>
            <person name="Cao W."/>
        </authorList>
    </citation>
    <scope>NUCLEOTIDE SEQUENCE</scope>
    <source>
        <strain evidence="1">Dsil-2018</strain>
    </source>
</reference>
<evidence type="ECO:0000313" key="1">
    <source>
        <dbReference type="EMBL" id="KAH7952963.1"/>
    </source>
</evidence>
<comment type="caution">
    <text evidence="1">The sequence shown here is derived from an EMBL/GenBank/DDBJ whole genome shotgun (WGS) entry which is preliminary data.</text>
</comment>
<keyword evidence="2" id="KW-1185">Reference proteome</keyword>
<protein>
    <submittedName>
        <fullName evidence="1">Uncharacterized protein</fullName>
    </submittedName>
</protein>
<organism evidence="1 2">
    <name type="scientific">Dermacentor silvarum</name>
    <name type="common">Tick</name>
    <dbReference type="NCBI Taxonomy" id="543639"/>
    <lineage>
        <taxon>Eukaryota</taxon>
        <taxon>Metazoa</taxon>
        <taxon>Ecdysozoa</taxon>
        <taxon>Arthropoda</taxon>
        <taxon>Chelicerata</taxon>
        <taxon>Arachnida</taxon>
        <taxon>Acari</taxon>
        <taxon>Parasitiformes</taxon>
        <taxon>Ixodida</taxon>
        <taxon>Ixodoidea</taxon>
        <taxon>Ixodidae</taxon>
        <taxon>Rhipicephalinae</taxon>
        <taxon>Dermacentor</taxon>
    </lineage>
</organism>
<sequence length="530" mass="56384">MSLRPLPNRALFCVQLSRQTQPEFFLTVRAADHGEPPLNATATVHIVVSPVDNAPPHFVPAEQTIEAVENQPAGTFLLALTVRSSSSIFFQLESGSGNHFRLDPVTGVLTTGEEALDYEQAAVHRLAVRATNLAGATALAHVIVQVLDSNDHAPRFLQLLYRGTVSEAAPAGSAVLRGSQPLVVGAQDEDTGVNAQLAFAIVEAWARRLFRIDANTGAVSLVQHLDREQQDEHNFTVEVWDHGQPRLAAQRPATVSIHVSDVNDSPPRFEHELYNTTLLLPTYTGVRVVQVAAHDADLEGPSLRYALVAGDHEGHFETRGEQVPTSPSGVLSPLAGLCPELSCAQCAASEPPCLDAGTNTLAGLPLSRESFTAPCAASEPPCLDARTRTLAGPPLSRAHFSDEYAAVQPSRYAVGASSLAGLPLSRVPQLSLPASLLVQIARWPLLVPSAAGKQCRVRAHRSADKVAAFSAYRLSHAHPSDIFDVRESPRSAVDPSAGHVRPDAPVGAAAQLFSLPFTGPIGSACIQHTT</sequence>
<evidence type="ECO:0000313" key="2">
    <source>
        <dbReference type="Proteomes" id="UP000821865"/>
    </source>
</evidence>